<accession>A0A1P8KB85</accession>
<evidence type="ECO:0000313" key="3">
    <source>
        <dbReference type="Proteomes" id="UP000186110"/>
    </source>
</evidence>
<reference evidence="2 3" key="1">
    <citation type="submission" date="2017-01" db="EMBL/GenBank/DDBJ databases">
        <authorList>
            <person name="Mah S.A."/>
            <person name="Swanson W.J."/>
            <person name="Moy G.W."/>
            <person name="Vacquier V.D."/>
        </authorList>
    </citation>
    <scope>NUCLEOTIDE SEQUENCE [LARGE SCALE GENOMIC DNA]</scope>
    <source>
        <strain evidence="2 3">DSM 22694</strain>
    </source>
</reference>
<feature type="transmembrane region" description="Helical" evidence="1">
    <location>
        <begin position="47"/>
        <end position="64"/>
    </location>
</feature>
<organism evidence="2 3">
    <name type="scientific">Rhodoferax saidenbachensis</name>
    <dbReference type="NCBI Taxonomy" id="1484693"/>
    <lineage>
        <taxon>Bacteria</taxon>
        <taxon>Pseudomonadati</taxon>
        <taxon>Pseudomonadota</taxon>
        <taxon>Betaproteobacteria</taxon>
        <taxon>Burkholderiales</taxon>
        <taxon>Comamonadaceae</taxon>
        <taxon>Rhodoferax</taxon>
    </lineage>
</organism>
<evidence type="ECO:0000313" key="2">
    <source>
        <dbReference type="EMBL" id="APW43284.1"/>
    </source>
</evidence>
<name>A0A1P8KB85_9BURK</name>
<sequence length="136" mass="14489">MHPVLRLLDQAMAWLLAGAAVAVGLVLVFSSVVEPLLSGHGVQPDQAIFAIGALLAAGTLTYYVRYRTKAAKWATYFMVGFCIWAHGLAFVVMELFRGSAIELGDYLRLAAGVLVLSAFGALWVKAGRAAPAKVPK</sequence>
<feature type="transmembrane region" description="Helical" evidence="1">
    <location>
        <begin position="76"/>
        <end position="100"/>
    </location>
</feature>
<proteinExistence type="predicted"/>
<keyword evidence="1" id="KW-0812">Transmembrane</keyword>
<dbReference type="Proteomes" id="UP000186110">
    <property type="component" value="Chromosome"/>
</dbReference>
<feature type="transmembrane region" description="Helical" evidence="1">
    <location>
        <begin position="12"/>
        <end position="32"/>
    </location>
</feature>
<keyword evidence="1" id="KW-0472">Membrane</keyword>
<keyword evidence="1" id="KW-1133">Transmembrane helix</keyword>
<feature type="transmembrane region" description="Helical" evidence="1">
    <location>
        <begin position="106"/>
        <end position="124"/>
    </location>
</feature>
<dbReference type="AlphaFoldDB" id="A0A1P8KB85"/>
<gene>
    <name evidence="2" type="ORF">RS694_12615</name>
</gene>
<protein>
    <submittedName>
        <fullName evidence="2">Uncharacterized protein</fullName>
    </submittedName>
</protein>
<dbReference type="EMBL" id="CP019239">
    <property type="protein sequence ID" value="APW43284.1"/>
    <property type="molecule type" value="Genomic_DNA"/>
</dbReference>
<dbReference type="KEGG" id="rsb:RS694_12615"/>
<evidence type="ECO:0000256" key="1">
    <source>
        <dbReference type="SAM" id="Phobius"/>
    </source>
</evidence>
<keyword evidence="3" id="KW-1185">Reference proteome</keyword>